<comment type="similarity">
    <text evidence="1">Belongs to the sigma-70 factor family. ECF subfamily.</text>
</comment>
<evidence type="ECO:0000256" key="3">
    <source>
        <dbReference type="ARBA" id="ARBA00023082"/>
    </source>
</evidence>
<dbReference type="PANTHER" id="PTHR43133">
    <property type="entry name" value="RNA POLYMERASE ECF-TYPE SIGMA FACTO"/>
    <property type="match status" value="1"/>
</dbReference>
<feature type="domain" description="RNA polymerase sigma-70 region 2" evidence="5">
    <location>
        <begin position="12"/>
        <end position="79"/>
    </location>
</feature>
<keyword evidence="8" id="KW-1185">Reference proteome</keyword>
<dbReference type="SUPFAM" id="SSF88946">
    <property type="entry name" value="Sigma2 domain of RNA polymerase sigma factors"/>
    <property type="match status" value="1"/>
</dbReference>
<accession>A0A1H9JQ42</accession>
<dbReference type="InterPro" id="IPR014284">
    <property type="entry name" value="RNA_pol_sigma-70_dom"/>
</dbReference>
<feature type="domain" description="RNA polymerase sigma factor 70 region 4 type 2" evidence="6">
    <location>
        <begin position="108"/>
        <end position="157"/>
    </location>
</feature>
<dbReference type="Proteomes" id="UP000199572">
    <property type="component" value="Unassembled WGS sequence"/>
</dbReference>
<dbReference type="Pfam" id="PF08281">
    <property type="entry name" value="Sigma70_r4_2"/>
    <property type="match status" value="1"/>
</dbReference>
<keyword evidence="2" id="KW-0805">Transcription regulation</keyword>
<sequence length="168" mass="20011">MSNHQEKEFLRLIETNKGIIHKVSKMYMDSIDDQEDLFQEIILQLWKAYPSFKSNSKFSTWMYRVALNTALVYFKKEKRKVDKTPLNEQIDIADFSDNHEKEEKLSYFYKAVQELNAIEKALIFLFLEDQSHKEIAHNLGITEVNARVKLNRTKEKLQLIIKKNGYEF</sequence>
<evidence type="ECO:0000256" key="2">
    <source>
        <dbReference type="ARBA" id="ARBA00023015"/>
    </source>
</evidence>
<dbReference type="PANTHER" id="PTHR43133:SF45">
    <property type="entry name" value="RNA POLYMERASE ECF-TYPE SIGMA FACTOR"/>
    <property type="match status" value="1"/>
</dbReference>
<dbReference type="STRING" id="390241.SAMN04488023_10226"/>
<evidence type="ECO:0000256" key="4">
    <source>
        <dbReference type="ARBA" id="ARBA00023163"/>
    </source>
</evidence>
<dbReference type="InterPro" id="IPR013249">
    <property type="entry name" value="RNA_pol_sigma70_r4_t2"/>
</dbReference>
<dbReference type="AlphaFoldDB" id="A0A1H9JQ42"/>
<dbReference type="Gene3D" id="1.10.1740.10">
    <property type="match status" value="1"/>
</dbReference>
<dbReference type="RefSeq" id="WP_090880438.1">
    <property type="nucleotide sequence ID" value="NZ_FOGG01000002.1"/>
</dbReference>
<dbReference type="GO" id="GO:0006352">
    <property type="term" value="P:DNA-templated transcription initiation"/>
    <property type="evidence" value="ECO:0007669"/>
    <property type="project" value="InterPro"/>
</dbReference>
<dbReference type="InterPro" id="IPR013324">
    <property type="entry name" value="RNA_pol_sigma_r3/r4-like"/>
</dbReference>
<proteinExistence type="inferred from homology"/>
<dbReference type="GO" id="GO:0003677">
    <property type="term" value="F:DNA binding"/>
    <property type="evidence" value="ECO:0007669"/>
    <property type="project" value="InterPro"/>
</dbReference>
<protein>
    <submittedName>
        <fullName evidence="7">RNA polymerase sigma-70 factor, ECF subfamily</fullName>
    </submittedName>
</protein>
<keyword evidence="4" id="KW-0804">Transcription</keyword>
<dbReference type="NCBIfam" id="TIGR02937">
    <property type="entry name" value="sigma70-ECF"/>
    <property type="match status" value="1"/>
</dbReference>
<dbReference type="InterPro" id="IPR013325">
    <property type="entry name" value="RNA_pol_sigma_r2"/>
</dbReference>
<dbReference type="OrthoDB" id="9780326at2"/>
<organism evidence="7 8">
    <name type="scientific">Pedobacter rhizosphaerae</name>
    <dbReference type="NCBI Taxonomy" id="390241"/>
    <lineage>
        <taxon>Bacteria</taxon>
        <taxon>Pseudomonadati</taxon>
        <taxon>Bacteroidota</taxon>
        <taxon>Sphingobacteriia</taxon>
        <taxon>Sphingobacteriales</taxon>
        <taxon>Sphingobacteriaceae</taxon>
        <taxon>Pedobacter</taxon>
    </lineage>
</organism>
<reference evidence="7 8" key="1">
    <citation type="submission" date="2016-10" db="EMBL/GenBank/DDBJ databases">
        <authorList>
            <person name="de Groot N.N."/>
        </authorList>
    </citation>
    <scope>NUCLEOTIDE SEQUENCE [LARGE SCALE GENOMIC DNA]</scope>
    <source>
        <strain evidence="7 8">DSM 18610</strain>
    </source>
</reference>
<evidence type="ECO:0000259" key="5">
    <source>
        <dbReference type="Pfam" id="PF04542"/>
    </source>
</evidence>
<evidence type="ECO:0000256" key="1">
    <source>
        <dbReference type="ARBA" id="ARBA00010641"/>
    </source>
</evidence>
<dbReference type="GO" id="GO:0016987">
    <property type="term" value="F:sigma factor activity"/>
    <property type="evidence" value="ECO:0007669"/>
    <property type="project" value="UniProtKB-KW"/>
</dbReference>
<dbReference type="EMBL" id="FOGG01000002">
    <property type="protein sequence ID" value="SEQ89061.1"/>
    <property type="molecule type" value="Genomic_DNA"/>
</dbReference>
<name>A0A1H9JQ42_9SPHI</name>
<dbReference type="Pfam" id="PF04542">
    <property type="entry name" value="Sigma70_r2"/>
    <property type="match status" value="1"/>
</dbReference>
<keyword evidence="3" id="KW-0731">Sigma factor</keyword>
<evidence type="ECO:0000313" key="7">
    <source>
        <dbReference type="EMBL" id="SEQ89061.1"/>
    </source>
</evidence>
<dbReference type="InterPro" id="IPR039425">
    <property type="entry name" value="RNA_pol_sigma-70-like"/>
</dbReference>
<dbReference type="InterPro" id="IPR036388">
    <property type="entry name" value="WH-like_DNA-bd_sf"/>
</dbReference>
<gene>
    <name evidence="7" type="ORF">SAMN04488023_10226</name>
</gene>
<dbReference type="InterPro" id="IPR007627">
    <property type="entry name" value="RNA_pol_sigma70_r2"/>
</dbReference>
<evidence type="ECO:0000313" key="8">
    <source>
        <dbReference type="Proteomes" id="UP000199572"/>
    </source>
</evidence>
<dbReference type="Gene3D" id="1.10.10.10">
    <property type="entry name" value="Winged helix-like DNA-binding domain superfamily/Winged helix DNA-binding domain"/>
    <property type="match status" value="1"/>
</dbReference>
<dbReference type="SUPFAM" id="SSF88659">
    <property type="entry name" value="Sigma3 and sigma4 domains of RNA polymerase sigma factors"/>
    <property type="match status" value="1"/>
</dbReference>
<evidence type="ECO:0000259" key="6">
    <source>
        <dbReference type="Pfam" id="PF08281"/>
    </source>
</evidence>